<feature type="region of interest" description="Disordered" evidence="1">
    <location>
        <begin position="153"/>
        <end position="184"/>
    </location>
</feature>
<dbReference type="CDD" id="cd00198">
    <property type="entry name" value="vWFA"/>
    <property type="match status" value="1"/>
</dbReference>
<evidence type="ECO:0000313" key="4">
    <source>
        <dbReference type="EMBL" id="GGL83875.1"/>
    </source>
</evidence>
<dbReference type="PANTHER" id="PTHR38730:SF1">
    <property type="entry name" value="SLL7028 PROTEIN"/>
    <property type="match status" value="1"/>
</dbReference>
<feature type="domain" description="Putative metallopeptidase" evidence="3">
    <location>
        <begin position="18"/>
        <end position="288"/>
    </location>
</feature>
<sequence>MSGDVRALDDRERAAFRLARLVSAERAPYFMHALFAAEPVAAPGLGTFAVDRHWRLYMDPELLTGRTAWDSTTAGAVLLHEVGHLIRDHAGRAAALTQPYVHLAWNLAGDAEINDDLLAAGVPLPAGVVTPTDLGCEVGGLAEDYYATLLDGQDADSGQDGQGGAGAAADDGGHGCGSGAGSPAVPGELAADANLADGSAPGIGEAEGDLVRRRVAIAVTDHVASKGRGSVPAGLDRWARRVLAPSVAPWPVVLRAAVRRAVSAQAGMVDQTYARPGRRRQTPGIVTPAMVEPQVIVAVVIDTSGSMGQGDLDAAMSEVNGVLNANGVDRDHLHLLACDAEAATAQRVRSLADVKLVGGGGTDMRVGIAAAEALRPAPHVVVVLTDGDTPWPERRTRSRLVCGVVSARPPRGTPPWATTVAIPPLAA</sequence>
<dbReference type="EMBL" id="BMMI01000012">
    <property type="protein sequence ID" value="GGL83875.1"/>
    <property type="molecule type" value="Genomic_DNA"/>
</dbReference>
<evidence type="ECO:0000259" key="3">
    <source>
        <dbReference type="Pfam" id="PF13203"/>
    </source>
</evidence>
<comment type="caution">
    <text evidence="4">The sequence shown here is derived from an EMBL/GenBank/DDBJ whole genome shotgun (WGS) entry which is preliminary data.</text>
</comment>
<proteinExistence type="predicted"/>
<evidence type="ECO:0008006" key="6">
    <source>
        <dbReference type="Google" id="ProtNLM"/>
    </source>
</evidence>
<protein>
    <recommendedName>
        <fullName evidence="6">Metal-dependent peptidase</fullName>
    </recommendedName>
</protein>
<dbReference type="PANTHER" id="PTHR38730">
    <property type="entry name" value="SLL7028 PROTEIN"/>
    <property type="match status" value="1"/>
</dbReference>
<feature type="domain" description="VWA-like" evidence="2">
    <location>
        <begin position="297"/>
        <end position="421"/>
    </location>
</feature>
<dbReference type="Gene3D" id="3.40.50.410">
    <property type="entry name" value="von Willebrand factor, type A domain"/>
    <property type="match status" value="1"/>
</dbReference>
<name>A0ABQ2GBG8_9ACTN</name>
<dbReference type="SUPFAM" id="SSF53300">
    <property type="entry name" value="vWA-like"/>
    <property type="match status" value="1"/>
</dbReference>
<dbReference type="Proteomes" id="UP000648663">
    <property type="component" value="Unassembled WGS sequence"/>
</dbReference>
<keyword evidence="5" id="KW-1185">Reference proteome</keyword>
<reference evidence="5" key="1">
    <citation type="journal article" date="2019" name="Int. J. Syst. Evol. Microbiol.">
        <title>The Global Catalogue of Microorganisms (GCM) 10K type strain sequencing project: providing services to taxonomists for standard genome sequencing and annotation.</title>
        <authorList>
            <consortium name="The Broad Institute Genomics Platform"/>
            <consortium name="The Broad Institute Genome Sequencing Center for Infectious Disease"/>
            <person name="Wu L."/>
            <person name="Ma J."/>
        </authorList>
    </citation>
    <scope>NUCLEOTIDE SEQUENCE [LARGE SCALE GENOMIC DNA]</scope>
    <source>
        <strain evidence="5">CGMCC 4.5581</strain>
    </source>
</reference>
<evidence type="ECO:0000313" key="5">
    <source>
        <dbReference type="Proteomes" id="UP000648663"/>
    </source>
</evidence>
<evidence type="ECO:0000259" key="2">
    <source>
        <dbReference type="Pfam" id="PF09967"/>
    </source>
</evidence>
<dbReference type="InterPro" id="IPR025154">
    <property type="entry name" value="Put_metallopeptidase_dom"/>
</dbReference>
<dbReference type="InterPro" id="IPR036465">
    <property type="entry name" value="vWFA_dom_sf"/>
</dbReference>
<organism evidence="4 5">
    <name type="scientific">Modestobacter marinus</name>
    <dbReference type="NCBI Taxonomy" id="477641"/>
    <lineage>
        <taxon>Bacteria</taxon>
        <taxon>Bacillati</taxon>
        <taxon>Actinomycetota</taxon>
        <taxon>Actinomycetes</taxon>
        <taxon>Geodermatophilales</taxon>
        <taxon>Geodermatophilaceae</taxon>
        <taxon>Modestobacter</taxon>
    </lineage>
</organism>
<dbReference type="Pfam" id="PF09967">
    <property type="entry name" value="DUF2201"/>
    <property type="match status" value="1"/>
</dbReference>
<dbReference type="InterPro" id="IPR018698">
    <property type="entry name" value="VWA-like_dom"/>
</dbReference>
<evidence type="ECO:0000256" key="1">
    <source>
        <dbReference type="SAM" id="MobiDB-lite"/>
    </source>
</evidence>
<accession>A0ABQ2GBG8</accession>
<gene>
    <name evidence="4" type="ORF">GCM10011589_45350</name>
</gene>
<dbReference type="Pfam" id="PF13203">
    <property type="entry name" value="DUF2201_N"/>
    <property type="match status" value="1"/>
</dbReference>
<dbReference type="RefSeq" id="WP_188959713.1">
    <property type="nucleotide sequence ID" value="NZ_BAABJU010000039.1"/>
</dbReference>